<proteinExistence type="predicted"/>
<gene>
    <name evidence="2" type="ORF">SAMN05421854_101605</name>
</gene>
<feature type="transmembrane region" description="Helical" evidence="1">
    <location>
        <begin position="168"/>
        <end position="194"/>
    </location>
</feature>
<accession>A0A1I5EEY9</accession>
<keyword evidence="1" id="KW-1133">Transmembrane helix</keyword>
<evidence type="ECO:0008006" key="4">
    <source>
        <dbReference type="Google" id="ProtNLM"/>
    </source>
</evidence>
<feature type="transmembrane region" description="Helical" evidence="1">
    <location>
        <begin position="321"/>
        <end position="342"/>
    </location>
</feature>
<keyword evidence="1" id="KW-0472">Membrane</keyword>
<evidence type="ECO:0000256" key="1">
    <source>
        <dbReference type="SAM" id="Phobius"/>
    </source>
</evidence>
<feature type="transmembrane region" description="Helical" evidence="1">
    <location>
        <begin position="94"/>
        <end position="113"/>
    </location>
</feature>
<evidence type="ECO:0000313" key="2">
    <source>
        <dbReference type="EMBL" id="SFO09651.1"/>
    </source>
</evidence>
<dbReference type="AlphaFoldDB" id="A0A1I5EEY9"/>
<feature type="transmembrane region" description="Helical" evidence="1">
    <location>
        <begin position="125"/>
        <end position="148"/>
    </location>
</feature>
<dbReference type="Proteomes" id="UP000199137">
    <property type="component" value="Unassembled WGS sequence"/>
</dbReference>
<keyword evidence="1" id="KW-0812">Transmembrane</keyword>
<feature type="transmembrane region" description="Helical" evidence="1">
    <location>
        <begin position="265"/>
        <end position="283"/>
    </location>
</feature>
<organism evidence="2 3">
    <name type="scientific">Amycolatopsis rubida</name>
    <dbReference type="NCBI Taxonomy" id="112413"/>
    <lineage>
        <taxon>Bacteria</taxon>
        <taxon>Bacillati</taxon>
        <taxon>Actinomycetota</taxon>
        <taxon>Actinomycetes</taxon>
        <taxon>Pseudonocardiales</taxon>
        <taxon>Pseudonocardiaceae</taxon>
        <taxon>Amycolatopsis</taxon>
    </lineage>
</organism>
<reference evidence="2 3" key="1">
    <citation type="submission" date="2016-10" db="EMBL/GenBank/DDBJ databases">
        <authorList>
            <person name="de Groot N.N."/>
        </authorList>
    </citation>
    <scope>NUCLEOTIDE SEQUENCE [LARGE SCALE GENOMIC DNA]</scope>
    <source>
        <strain evidence="2 3">DSM 44637</strain>
    </source>
</reference>
<feature type="transmembrane region" description="Helical" evidence="1">
    <location>
        <begin position="295"/>
        <end position="315"/>
    </location>
</feature>
<dbReference type="EMBL" id="FOWC01000001">
    <property type="protein sequence ID" value="SFO09651.1"/>
    <property type="molecule type" value="Genomic_DNA"/>
</dbReference>
<protein>
    <recommendedName>
        <fullName evidence="4">DUF2029 domain-containing protein</fullName>
    </recommendedName>
</protein>
<sequence length="503" mass="53516">MALGLTTPRSGCEQPVSVRRRVDWLLLGAAVASALFFVVAHGHLIDDTYITLSYARNLAFHGNWGLLAGSTSNTATSPLNVLSLAALTFVLRDAVLAAGVLYVACQVLLVLALRRVGAVAGLPRWFPVLATAALTVNPLLVSSIGMEVELGAAGLGWLLVFSVERRPFAFGLAAGALTLVRVDLLLFAGVVFLVRNRFWVEGLRSVQGAALVAVPWFAFSWVVLGAAVPDTLVIKTLQGARQAWGKWEFGNGIGLYWQNMPGQTVLAFLCAGLAALAGLRWLVLALRGDAACRRLLPFAALAVAGAGHSLAYVQLKVPPYHWYYGPGIVAATLFGCAVAAGSAHRIERAAGTAVIAALVGASVVGYAGTGLPRDFAPFTSNYTTSAQYAEIGREVGRLAAGRTVASAEEIGVLAYTCDCAIIDVFSDRGRMPGAIAELEARAGRLSRGLLRVNFAFFDYTVRPRKVDLALRRVWGPPPPDYLAHWTISAPLYGRAELYLVNAR</sequence>
<feature type="transmembrane region" description="Helical" evidence="1">
    <location>
        <begin position="206"/>
        <end position="228"/>
    </location>
</feature>
<evidence type="ECO:0000313" key="3">
    <source>
        <dbReference type="Proteomes" id="UP000199137"/>
    </source>
</evidence>
<dbReference type="STRING" id="112413.SAMN05421854_101605"/>
<name>A0A1I5EEY9_9PSEU</name>
<feature type="transmembrane region" description="Helical" evidence="1">
    <location>
        <begin position="349"/>
        <end position="368"/>
    </location>
</feature>
<feature type="transmembrane region" description="Helical" evidence="1">
    <location>
        <begin position="24"/>
        <end position="45"/>
    </location>
</feature>